<protein>
    <submittedName>
        <fullName evidence="2">Uncharacterized protein</fullName>
    </submittedName>
</protein>
<evidence type="ECO:0000313" key="2">
    <source>
        <dbReference type="EMBL" id="SFH86504.1"/>
    </source>
</evidence>
<keyword evidence="3" id="KW-1185">Reference proteome</keyword>
<organism evidence="2 3">
    <name type="scientific">Planctomicrobium piriforme</name>
    <dbReference type="NCBI Taxonomy" id="1576369"/>
    <lineage>
        <taxon>Bacteria</taxon>
        <taxon>Pseudomonadati</taxon>
        <taxon>Planctomycetota</taxon>
        <taxon>Planctomycetia</taxon>
        <taxon>Planctomycetales</taxon>
        <taxon>Planctomycetaceae</taxon>
        <taxon>Planctomicrobium</taxon>
    </lineage>
</organism>
<feature type="signal peptide" evidence="1">
    <location>
        <begin position="1"/>
        <end position="22"/>
    </location>
</feature>
<proteinExistence type="predicted"/>
<keyword evidence="1" id="KW-0732">Signal</keyword>
<dbReference type="RefSeq" id="WP_139228271.1">
    <property type="nucleotide sequence ID" value="NZ_FOQD01000003.1"/>
</dbReference>
<gene>
    <name evidence="2" type="ORF">SAMN05421753_103257</name>
</gene>
<evidence type="ECO:0000256" key="1">
    <source>
        <dbReference type="SAM" id="SignalP"/>
    </source>
</evidence>
<dbReference type="OrthoDB" id="255729at2"/>
<dbReference type="Proteomes" id="UP000199518">
    <property type="component" value="Unassembled WGS sequence"/>
</dbReference>
<evidence type="ECO:0000313" key="3">
    <source>
        <dbReference type="Proteomes" id="UP000199518"/>
    </source>
</evidence>
<dbReference type="AlphaFoldDB" id="A0A1I3DIC9"/>
<reference evidence="3" key="1">
    <citation type="submission" date="2016-10" db="EMBL/GenBank/DDBJ databases">
        <authorList>
            <person name="Varghese N."/>
            <person name="Submissions S."/>
        </authorList>
    </citation>
    <scope>NUCLEOTIDE SEQUENCE [LARGE SCALE GENOMIC DNA]</scope>
    <source>
        <strain evidence="3">DSM 26348</strain>
    </source>
</reference>
<sequence length="293" mass="33499">MNGFRFGFILAVVLLPSSVGLADSESEALAILKRWGEQSPDVTSIRCMVSWIRYDKMFERFSVGVGEIGYLDPEHGYFRLDPPDPAQESGPIKDEIRKDRINYHRGEPTQTHIRQVGAHLRSIYEADQTYFDHEMNSNQQGWLSQLITNSLSIQPLFLFLPALPQLHQSSQWTFKFEKQEGSKIFIDAYPVNGSELVRHMRVCKLCFNDDPLELHAVKFIDNSGSMETVLVFTDIEKNPAPWYEPDVSCYTCLSCNHTVDAEAQSDLVTEMTEQHGTTGEFLSWLSLFFVVLF</sequence>
<name>A0A1I3DIC9_9PLAN</name>
<dbReference type="EMBL" id="FOQD01000003">
    <property type="protein sequence ID" value="SFH86504.1"/>
    <property type="molecule type" value="Genomic_DNA"/>
</dbReference>
<feature type="chain" id="PRO_5011681578" evidence="1">
    <location>
        <begin position="23"/>
        <end position="293"/>
    </location>
</feature>
<accession>A0A1I3DIC9</accession>